<dbReference type="Proteomes" id="UP000238157">
    <property type="component" value="Unassembled WGS sequence"/>
</dbReference>
<organism evidence="1 2">
    <name type="scientific">Mongoliibacter ruber</name>
    <dbReference type="NCBI Taxonomy" id="1750599"/>
    <lineage>
        <taxon>Bacteria</taxon>
        <taxon>Pseudomonadati</taxon>
        <taxon>Bacteroidota</taxon>
        <taxon>Cytophagia</taxon>
        <taxon>Cytophagales</taxon>
        <taxon>Cyclobacteriaceae</taxon>
        <taxon>Mongoliibacter</taxon>
    </lineage>
</organism>
<accession>A0A2T0WKN7</accession>
<evidence type="ECO:0000313" key="2">
    <source>
        <dbReference type="Proteomes" id="UP000238157"/>
    </source>
</evidence>
<dbReference type="EMBL" id="PVTR01000007">
    <property type="protein sequence ID" value="PRY87074.1"/>
    <property type="molecule type" value="Genomic_DNA"/>
</dbReference>
<dbReference type="OrthoDB" id="1273053at2"/>
<dbReference type="AlphaFoldDB" id="A0A2T0WKN7"/>
<name>A0A2T0WKN7_9BACT</name>
<keyword evidence="2" id="KW-1185">Reference proteome</keyword>
<comment type="caution">
    <text evidence="1">The sequence shown here is derived from an EMBL/GenBank/DDBJ whole genome shotgun (WGS) entry which is preliminary data.</text>
</comment>
<dbReference type="RefSeq" id="WP_106134096.1">
    <property type="nucleotide sequence ID" value="NZ_PVTR01000007.1"/>
</dbReference>
<proteinExistence type="predicted"/>
<evidence type="ECO:0000313" key="1">
    <source>
        <dbReference type="EMBL" id="PRY87074.1"/>
    </source>
</evidence>
<protein>
    <submittedName>
        <fullName evidence="1">Uncharacterized protein</fullName>
    </submittedName>
</protein>
<reference evidence="1 2" key="1">
    <citation type="submission" date="2018-03" db="EMBL/GenBank/DDBJ databases">
        <title>Genomic Encyclopedia of Archaeal and Bacterial Type Strains, Phase II (KMG-II): from individual species to whole genera.</title>
        <authorList>
            <person name="Goeker M."/>
        </authorList>
    </citation>
    <scope>NUCLEOTIDE SEQUENCE [LARGE SCALE GENOMIC DNA]</scope>
    <source>
        <strain evidence="1 2">DSM 27929</strain>
    </source>
</reference>
<gene>
    <name evidence="1" type="ORF">CLW00_107143</name>
</gene>
<sequence length="262" mass="30204">MKVIKKESPIYNRRIILIDDETKNPKINWKQIGNDMLSGGDIKVAYKSLKFSENYLFGATGFGEIEYCNNNFKFPPQHPQRGTVYACPDYESDYYLPISSFHQHLLQLKECAFIEMCAHLGAKEILLIEEIENDIKIKIDTKVENIPSQYGSISQDLSTAYEKNLSLSGGKSFFFPKPIKQNSTPYKSKWIETEPTWRTLQKVRLENKVIEYSADFKYTDDMGITGALASKLSKIGFNIGGSFKKIKKVERKYKVLFWESLE</sequence>